<dbReference type="Pfam" id="PF03412">
    <property type="entry name" value="Peptidase_C39"/>
    <property type="match status" value="1"/>
</dbReference>
<reference evidence="4" key="1">
    <citation type="journal article" date="2019" name="Int. J. Syst. Evol. Microbiol.">
        <title>The Global Catalogue of Microorganisms (GCM) 10K type strain sequencing project: providing services to taxonomists for standard genome sequencing and annotation.</title>
        <authorList>
            <consortium name="The Broad Institute Genomics Platform"/>
            <consortium name="The Broad Institute Genome Sequencing Center for Infectious Disease"/>
            <person name="Wu L."/>
            <person name="Ma J."/>
        </authorList>
    </citation>
    <scope>NUCLEOTIDE SEQUENCE [LARGE SCALE GENOMIC DNA]</scope>
    <source>
        <strain evidence="4">JCM 11590</strain>
    </source>
</reference>
<keyword evidence="1" id="KW-0732">Signal</keyword>
<dbReference type="CDD" id="cd02423">
    <property type="entry name" value="Peptidase_C39G"/>
    <property type="match status" value="1"/>
</dbReference>
<proteinExistence type="predicted"/>
<evidence type="ECO:0000259" key="2">
    <source>
        <dbReference type="PROSITE" id="PS50990"/>
    </source>
</evidence>
<feature type="chain" id="PRO_5047007507" description="Peptidase C39 domain-containing protein" evidence="1">
    <location>
        <begin position="28"/>
        <end position="235"/>
    </location>
</feature>
<dbReference type="InterPro" id="IPR005074">
    <property type="entry name" value="Peptidase_C39"/>
</dbReference>
<organism evidence="3 4">
    <name type="scientific">Halopseudomonas pertucinogena</name>
    <dbReference type="NCBI Taxonomy" id="86175"/>
    <lineage>
        <taxon>Bacteria</taxon>
        <taxon>Pseudomonadati</taxon>
        <taxon>Pseudomonadota</taxon>
        <taxon>Gammaproteobacteria</taxon>
        <taxon>Pseudomonadales</taxon>
        <taxon>Pseudomonadaceae</taxon>
        <taxon>Halopseudomonas</taxon>
    </lineage>
</organism>
<accession>A0ABQ2CMC7</accession>
<comment type="caution">
    <text evidence="3">The sequence shown here is derived from an EMBL/GenBank/DDBJ whole genome shotgun (WGS) entry which is preliminary data.</text>
</comment>
<dbReference type="Proteomes" id="UP000633263">
    <property type="component" value="Unassembled WGS sequence"/>
</dbReference>
<protein>
    <recommendedName>
        <fullName evidence="2">Peptidase C39 domain-containing protein</fullName>
    </recommendedName>
</protein>
<evidence type="ECO:0000313" key="3">
    <source>
        <dbReference type="EMBL" id="GGI95414.1"/>
    </source>
</evidence>
<dbReference type="EMBL" id="BMNN01000001">
    <property type="protein sequence ID" value="GGI95414.1"/>
    <property type="molecule type" value="Genomic_DNA"/>
</dbReference>
<name>A0ABQ2CMC7_9GAMM</name>
<dbReference type="PROSITE" id="PS50990">
    <property type="entry name" value="PEPTIDASE_C39"/>
    <property type="match status" value="1"/>
</dbReference>
<dbReference type="Gene3D" id="3.90.70.10">
    <property type="entry name" value="Cysteine proteinases"/>
    <property type="match status" value="1"/>
</dbReference>
<evidence type="ECO:0000256" key="1">
    <source>
        <dbReference type="SAM" id="SignalP"/>
    </source>
</evidence>
<feature type="signal peptide" evidence="1">
    <location>
        <begin position="1"/>
        <end position="27"/>
    </location>
</feature>
<gene>
    <name evidence="3" type="ORF">GCM10009083_09940</name>
</gene>
<sequence>MDMKRRFPWGMVLASLMMLSAPFPALASPKPLAILPGGGLAFKPLQSMRERRFANLVQQRTDFSCGAAAMATLLNEAYGWDFTEEQVIEGMLAGADPQLVHRMGFSMLDMKRYAESLGLRARGYRLQPAQLAQVKVPSIVLIDVRGYKHFVVMQVSSDNWVYIGDPVLGHKKMTLEDFARGWNGIVFAVIGPGYNRENALLTPPEPLTARHRLDRFSPVKDAELMEFGFLQSDFF</sequence>
<feature type="domain" description="Peptidase C39" evidence="2">
    <location>
        <begin position="59"/>
        <end position="189"/>
    </location>
</feature>
<keyword evidence="4" id="KW-1185">Reference proteome</keyword>
<evidence type="ECO:0000313" key="4">
    <source>
        <dbReference type="Proteomes" id="UP000633263"/>
    </source>
</evidence>